<proteinExistence type="predicted"/>
<protein>
    <submittedName>
        <fullName evidence="1">Uncharacterized protein</fullName>
    </submittedName>
</protein>
<dbReference type="KEGG" id="bpl:BURPS1106A_A1091"/>
<sequence length="44" mass="4956">MASAPDEERIVAPRRSSSLLVRAATYLRTARHRMNRAAMNGTNR</sequence>
<name>A3P466_BURP0</name>
<reference evidence="2" key="1">
    <citation type="submission" date="2007-02" db="EMBL/GenBank/DDBJ databases">
        <authorList>
            <person name="DeShazer D."/>
            <person name="Woods D.E."/>
            <person name="Nierman W.C."/>
        </authorList>
    </citation>
    <scope>NUCLEOTIDE SEQUENCE [LARGE SCALE GENOMIC DNA]</scope>
    <source>
        <strain evidence="2">1106a</strain>
    </source>
</reference>
<organism evidence="1 2">
    <name type="scientific">Burkholderia pseudomallei (strain 1106a)</name>
    <dbReference type="NCBI Taxonomy" id="357348"/>
    <lineage>
        <taxon>Bacteria</taxon>
        <taxon>Pseudomonadati</taxon>
        <taxon>Pseudomonadota</taxon>
        <taxon>Betaproteobacteria</taxon>
        <taxon>Burkholderiales</taxon>
        <taxon>Burkholderiaceae</taxon>
        <taxon>Burkholderia</taxon>
        <taxon>pseudomallei group</taxon>
    </lineage>
</organism>
<gene>
    <name evidence="1" type="ordered locus">BURPS1106A_A1091</name>
</gene>
<evidence type="ECO:0000313" key="1">
    <source>
        <dbReference type="EMBL" id="ABN92982.1"/>
    </source>
</evidence>
<dbReference type="EMBL" id="CP000573">
    <property type="protein sequence ID" value="ABN92982.1"/>
    <property type="molecule type" value="Genomic_DNA"/>
</dbReference>
<evidence type="ECO:0000313" key="2">
    <source>
        <dbReference type="Proteomes" id="UP000006738"/>
    </source>
</evidence>
<dbReference type="HOGENOM" id="CLU_3213517_0_0_4"/>
<dbReference type="AlphaFoldDB" id="A3P466"/>
<dbReference type="Proteomes" id="UP000006738">
    <property type="component" value="Chromosome II"/>
</dbReference>
<accession>A3P466</accession>